<name>A0A7W0HL22_9BACT</name>
<gene>
    <name evidence="1" type="ORF">HNR65_002168</name>
</gene>
<dbReference type="Proteomes" id="UP000525298">
    <property type="component" value="Unassembled WGS sequence"/>
</dbReference>
<reference evidence="1 2" key="1">
    <citation type="submission" date="2020-07" db="EMBL/GenBank/DDBJ databases">
        <title>Genomic Encyclopedia of Type Strains, Phase IV (KMG-IV): sequencing the most valuable type-strain genomes for metagenomic binning, comparative biology and taxonomic classification.</title>
        <authorList>
            <person name="Goeker M."/>
        </authorList>
    </citation>
    <scope>NUCLEOTIDE SEQUENCE [LARGE SCALE GENOMIC DNA]</scope>
    <source>
        <strain evidence="1 2">DSM 17721</strain>
    </source>
</reference>
<evidence type="ECO:0000313" key="1">
    <source>
        <dbReference type="EMBL" id="MBA2881837.1"/>
    </source>
</evidence>
<evidence type="ECO:0000313" key="2">
    <source>
        <dbReference type="Proteomes" id="UP000525298"/>
    </source>
</evidence>
<accession>A0A7W0HL22</accession>
<proteinExistence type="predicted"/>
<comment type="caution">
    <text evidence="1">The sequence shown here is derived from an EMBL/GenBank/DDBJ whole genome shotgun (WGS) entry which is preliminary data.</text>
</comment>
<dbReference type="EMBL" id="JACDUS010000005">
    <property type="protein sequence ID" value="MBA2881837.1"/>
    <property type="molecule type" value="Genomic_DNA"/>
</dbReference>
<sequence length="286" mass="31638">MGHDIGTVTDISGTFGLAHYNMLEKIHDLVTAAGQGWTVLRYDTSGDNHELILKGEGLTGTEEIFVGFRTYQSADADYYNLVAAAFAGYVSGNAFDDQPQALISGVPAHNQNIDYWITWNAQRIALAMKVGTPVYESAYVGKALPYARPSQFPYPVICAGMLNGTPAARFSDDSQSMPYKGNRANFQMRNINGSWQQVHCYPYSNDQNILAGSTNALRDTGGEYHLMPVELFDPDSEIYGALDGIYFVTGFNNSVENTLTIDGSEYVVIQDVWRTGFDDYYAIRMD</sequence>
<dbReference type="RefSeq" id="WP_181551486.1">
    <property type="nucleotide sequence ID" value="NZ_JACDUS010000005.1"/>
</dbReference>
<keyword evidence="2" id="KW-1185">Reference proteome</keyword>
<organism evidence="1 2">
    <name type="scientific">Desulfosalsimonas propionicica</name>
    <dbReference type="NCBI Taxonomy" id="332175"/>
    <lineage>
        <taxon>Bacteria</taxon>
        <taxon>Pseudomonadati</taxon>
        <taxon>Thermodesulfobacteriota</taxon>
        <taxon>Desulfobacteria</taxon>
        <taxon>Desulfobacterales</taxon>
        <taxon>Desulfosalsimonadaceae</taxon>
        <taxon>Desulfosalsimonas</taxon>
    </lineage>
</organism>
<dbReference type="AlphaFoldDB" id="A0A7W0HL22"/>
<protein>
    <submittedName>
        <fullName evidence="1">Uncharacterized protein</fullName>
    </submittedName>
</protein>